<dbReference type="InterPro" id="IPR017853">
    <property type="entry name" value="GH"/>
</dbReference>
<keyword evidence="3" id="KW-0808">Transferase</keyword>
<dbReference type="PROSITE" id="PS51764">
    <property type="entry name" value="GH26"/>
    <property type="match status" value="1"/>
</dbReference>
<keyword evidence="5 9" id="KW-0378">Hydrolase</keyword>
<name>A0ABU8NLT6_9SPHI</name>
<feature type="transmembrane region" description="Helical" evidence="10">
    <location>
        <begin position="394"/>
        <end position="418"/>
    </location>
</feature>
<feature type="domain" description="GH26" evidence="11">
    <location>
        <begin position="548"/>
        <end position="857"/>
    </location>
</feature>
<dbReference type="InterPro" id="IPR022790">
    <property type="entry name" value="GH26_dom"/>
</dbReference>
<feature type="transmembrane region" description="Helical" evidence="10">
    <location>
        <begin position="16"/>
        <end position="33"/>
    </location>
</feature>
<dbReference type="PANTHER" id="PTHR43867">
    <property type="entry name" value="CELLULOSE SYNTHASE CATALYTIC SUBUNIT A [UDP-FORMING]"/>
    <property type="match status" value="1"/>
</dbReference>
<keyword evidence="2" id="KW-0328">Glycosyltransferase</keyword>
<evidence type="ECO:0000259" key="11">
    <source>
        <dbReference type="PROSITE" id="PS51764"/>
    </source>
</evidence>
<keyword evidence="13" id="KW-1185">Reference proteome</keyword>
<feature type="transmembrane region" description="Helical" evidence="10">
    <location>
        <begin position="359"/>
        <end position="382"/>
    </location>
</feature>
<protein>
    <submittedName>
        <fullName evidence="12">Glycosyltransferase family 2 protein</fullName>
    </submittedName>
</protein>
<sequence length="1260" mass="144758">MKIVEPVINPTRKQTFTLRLMIVIGMLCMALFLRELFLTDAESIPLYWMLMATLIFMCLKIVHEWIHYFYITVPDTPKAEKIYTVDIFTTFCAGEPYEMINETLIAIKAIKYPHNTFLCDEADDPYLRKICEELGVVHVTRIKKINAKAGNINNALRQSSAELCVVLDPDHVPFPDFLDPIVSHFNNPEVGFVQIVQSYKNYDQSLIAKGAAQQTFQFYGPIMMTMNKYGTVLAIGANCTFRRSALDSIGGHAAGLAEDMHTAMQLHAKGWKSVYVPAVLARGLVPSTLSAYYSQQLKWSRGVFELLVTSYPQLFKNFTWQQKLHYGIIPMHYLSGVIFLINFLIPIFSLVFNTSPINIVFFNFITISFPLVMSIILIRHFVQRWVMEEEERGFHVVGGLLMIGTWWIFIIGLFYTILRKKVPYNPTPKDGRDENNWSLNIPNIAVIAISLFSIIFGLYKDWNPYNLIMAGFAGLNCIILSFTIVASRQSQFRKLKRKVPVLNSTMSYVSEFKARFWKLRRKIYSGVRSTALMITTLIVCGAIYFVNTRSGNEVKPLPYNYNKDIFISGIFAPEKSNGLTSLKLVKQYEIQSKLHFGIVSLYIPWGDHAESMLPNSLIDSIYKSNAIPMISWEPWQSLFDKVKSFEEGQREEKVFSRILKGDYDDYLNAFSKQIKSLKRPVFIRFAHEADNPQYPWSAKGGNSAEEFKDGWKYVHDYFNKNGAYNAIWVWNPWKSDAVSGYFPGRPYVDWIGVTNLNYGTRNGSNSWYSMEQLYQPFHKNPLFKTDLPVMLAEMGSLPAEGKQDQWFQNAFKSIRRKFPEIKAAVFFNSSLDRNTIDTAIGKPLNWKIEDFTKVGLALKKYNKKRSWINYPNGIETAVNNTESSTKNTQVLSEIRGVNYAKGQIWSTNYHALKKKEIVADILEMKKVGFNTIKYFGPSVYDRNVLNVAEDNGLKVAYSYWLPDNSDFIADRKALDSYADKVLNTVAELKGRKDIILWNIANTPLRKLEHDYYMPDLFFPREAYISWLHKLVKEIKKIDPSRPVTVDLYANNNLGKNIAMLHSRIPDIDYFGLVADKYSDSVAMTEIKNFKEPYFFSRVNTSGYLKNKSTKAGVFIANWQDEMTNQFVTFDGLKDYSGKNKFEFYELSNQWTGSKLPSKMPMIKVLLPSVTIFANMPVTYRALVFNSNEWSLPKPEANLRFKWNLVKTDSYGNPVNVIELGEGSSMTLTIPENPSSYKLYLYAMNDSEVKIVSTKLNIPLN</sequence>
<keyword evidence="4 10" id="KW-0812">Transmembrane</keyword>
<dbReference type="InterPro" id="IPR001173">
    <property type="entry name" value="Glyco_trans_2-like"/>
</dbReference>
<dbReference type="SUPFAM" id="SSF51445">
    <property type="entry name" value="(Trans)glycosidases"/>
    <property type="match status" value="2"/>
</dbReference>
<evidence type="ECO:0000256" key="8">
    <source>
        <dbReference type="ARBA" id="ARBA00023295"/>
    </source>
</evidence>
<dbReference type="EMBL" id="JBBEUB010000003">
    <property type="protein sequence ID" value="MEJ2903157.1"/>
    <property type="molecule type" value="Genomic_DNA"/>
</dbReference>
<organism evidence="12 13">
    <name type="scientific">Pedobacter panaciterrae</name>
    <dbReference type="NCBI Taxonomy" id="363849"/>
    <lineage>
        <taxon>Bacteria</taxon>
        <taxon>Pseudomonadati</taxon>
        <taxon>Bacteroidota</taxon>
        <taxon>Sphingobacteriia</taxon>
        <taxon>Sphingobacteriales</taxon>
        <taxon>Sphingobacteriaceae</taxon>
        <taxon>Pedobacter</taxon>
    </lineage>
</organism>
<keyword evidence="7 10" id="KW-0472">Membrane</keyword>
<evidence type="ECO:0000256" key="3">
    <source>
        <dbReference type="ARBA" id="ARBA00022679"/>
    </source>
</evidence>
<evidence type="ECO:0000256" key="1">
    <source>
        <dbReference type="ARBA" id="ARBA00004141"/>
    </source>
</evidence>
<dbReference type="CDD" id="cd06421">
    <property type="entry name" value="CESA_CelA_like"/>
    <property type="match status" value="1"/>
</dbReference>
<keyword evidence="8 9" id="KW-0326">Glycosidase</keyword>
<dbReference type="Proteomes" id="UP001378956">
    <property type="component" value="Unassembled WGS sequence"/>
</dbReference>
<comment type="similarity">
    <text evidence="9">Belongs to the glycosyl hydrolase 26 family.</text>
</comment>
<feature type="active site" description="Nucleophile" evidence="9">
    <location>
        <position position="793"/>
    </location>
</feature>
<dbReference type="Pfam" id="PF02156">
    <property type="entry name" value="Glyco_hydro_26"/>
    <property type="match status" value="1"/>
</dbReference>
<feature type="transmembrane region" description="Helical" evidence="10">
    <location>
        <begin position="333"/>
        <end position="352"/>
    </location>
</feature>
<dbReference type="Gene3D" id="3.90.550.10">
    <property type="entry name" value="Spore Coat Polysaccharide Biosynthesis Protein SpsA, Chain A"/>
    <property type="match status" value="1"/>
</dbReference>
<evidence type="ECO:0000256" key="6">
    <source>
        <dbReference type="ARBA" id="ARBA00022989"/>
    </source>
</evidence>
<dbReference type="InterPro" id="IPR050321">
    <property type="entry name" value="Glycosyltr_2/OpgH_subfam"/>
</dbReference>
<dbReference type="PANTHER" id="PTHR43867:SF2">
    <property type="entry name" value="CELLULOSE SYNTHASE CATALYTIC SUBUNIT A [UDP-FORMING]"/>
    <property type="match status" value="1"/>
</dbReference>
<evidence type="ECO:0000256" key="9">
    <source>
        <dbReference type="PROSITE-ProRule" id="PRU01100"/>
    </source>
</evidence>
<evidence type="ECO:0000256" key="5">
    <source>
        <dbReference type="ARBA" id="ARBA00022801"/>
    </source>
</evidence>
<feature type="active site" description="Proton donor" evidence="9">
    <location>
        <position position="688"/>
    </location>
</feature>
<reference evidence="12 13" key="1">
    <citation type="submission" date="2024-03" db="EMBL/GenBank/DDBJ databases">
        <title>Sequence of Lycoming College Course Isolates.</title>
        <authorList>
            <person name="Plotts O."/>
            <person name="Newman J."/>
        </authorList>
    </citation>
    <scope>NUCLEOTIDE SEQUENCE [LARGE SCALE GENOMIC DNA]</scope>
    <source>
        <strain evidence="12 13">CJB-3</strain>
    </source>
</reference>
<dbReference type="InterPro" id="IPR029044">
    <property type="entry name" value="Nucleotide-diphossugar_trans"/>
</dbReference>
<comment type="subcellular location">
    <subcellularLocation>
        <location evidence="1">Membrane</location>
        <topology evidence="1">Multi-pass membrane protein</topology>
    </subcellularLocation>
</comment>
<keyword evidence="6 10" id="KW-1133">Transmembrane helix</keyword>
<proteinExistence type="inferred from homology"/>
<accession>A0ABU8NLT6</accession>
<evidence type="ECO:0000313" key="13">
    <source>
        <dbReference type="Proteomes" id="UP001378956"/>
    </source>
</evidence>
<dbReference type="RefSeq" id="WP_288878950.1">
    <property type="nucleotide sequence ID" value="NZ_CBFGNQ010000001.1"/>
</dbReference>
<evidence type="ECO:0000313" key="12">
    <source>
        <dbReference type="EMBL" id="MEJ2903157.1"/>
    </source>
</evidence>
<feature type="transmembrane region" description="Helical" evidence="10">
    <location>
        <begin position="439"/>
        <end position="459"/>
    </location>
</feature>
<comment type="caution">
    <text evidence="12">The sequence shown here is derived from an EMBL/GenBank/DDBJ whole genome shotgun (WGS) entry which is preliminary data.</text>
</comment>
<evidence type="ECO:0000256" key="10">
    <source>
        <dbReference type="SAM" id="Phobius"/>
    </source>
</evidence>
<dbReference type="SUPFAM" id="SSF53448">
    <property type="entry name" value="Nucleotide-diphospho-sugar transferases"/>
    <property type="match status" value="1"/>
</dbReference>
<feature type="transmembrane region" description="Helical" evidence="10">
    <location>
        <begin position="523"/>
        <end position="546"/>
    </location>
</feature>
<dbReference type="Gene3D" id="3.20.20.80">
    <property type="entry name" value="Glycosidases"/>
    <property type="match status" value="2"/>
</dbReference>
<evidence type="ECO:0000256" key="7">
    <source>
        <dbReference type="ARBA" id="ARBA00023136"/>
    </source>
</evidence>
<gene>
    <name evidence="12" type="ORF">WAE58_12005</name>
</gene>
<feature type="transmembrane region" description="Helical" evidence="10">
    <location>
        <begin position="45"/>
        <end position="62"/>
    </location>
</feature>
<evidence type="ECO:0000256" key="2">
    <source>
        <dbReference type="ARBA" id="ARBA00022676"/>
    </source>
</evidence>
<evidence type="ECO:0000256" key="4">
    <source>
        <dbReference type="ARBA" id="ARBA00022692"/>
    </source>
</evidence>
<dbReference type="Pfam" id="PF13632">
    <property type="entry name" value="Glyco_trans_2_3"/>
    <property type="match status" value="1"/>
</dbReference>
<feature type="transmembrane region" description="Helical" evidence="10">
    <location>
        <begin position="465"/>
        <end position="487"/>
    </location>
</feature>